<dbReference type="OrthoDB" id="5292580at2"/>
<dbReference type="Pfam" id="PF13852">
    <property type="entry name" value="DUF4197"/>
    <property type="match status" value="1"/>
</dbReference>
<dbReference type="EMBL" id="QEWP01000002">
    <property type="protein sequence ID" value="PWE00669.1"/>
    <property type="molecule type" value="Genomic_DNA"/>
</dbReference>
<keyword evidence="3" id="KW-1185">Reference proteome</keyword>
<keyword evidence="1" id="KW-0732">Signal</keyword>
<sequence length="244" mass="27078">MKRIIIPLLILLLASCAELTQVVNKMDTNRPLTQNEVVSGLKQALKIGADSASSILSVKNGYYRDQLVKITLPPEAETVTKNISRLPGGEKLVEDVILRINRSAEAAAKEAAPVFARAITEMTIQDGFEILGGKKDAATQYLKQKTYKQLYQLYQPKIKKSLDREIVGNISTNESWESLAGQWNKIAGSFIGEMADLKEVETQLDQYLTDKALEGLFIKLALEEAKIRNDPAARVTDLLKRVFG</sequence>
<proteinExistence type="predicted"/>
<dbReference type="InterPro" id="IPR025245">
    <property type="entry name" value="DUF4197"/>
</dbReference>
<reference evidence="2 3" key="1">
    <citation type="submission" date="2018-05" db="EMBL/GenBank/DDBJ databases">
        <title>Marinilabilia rubrum sp. nov., isolated from saltern sediment.</title>
        <authorList>
            <person name="Zhang R."/>
        </authorList>
    </citation>
    <scope>NUCLEOTIDE SEQUENCE [LARGE SCALE GENOMIC DNA]</scope>
    <source>
        <strain evidence="2 3">WTE16</strain>
    </source>
</reference>
<dbReference type="Proteomes" id="UP000244956">
    <property type="component" value="Unassembled WGS sequence"/>
</dbReference>
<evidence type="ECO:0000313" key="2">
    <source>
        <dbReference type="EMBL" id="PWE00669.1"/>
    </source>
</evidence>
<comment type="caution">
    <text evidence="2">The sequence shown here is derived from an EMBL/GenBank/DDBJ whole genome shotgun (WGS) entry which is preliminary data.</text>
</comment>
<feature type="signal peptide" evidence="1">
    <location>
        <begin position="1"/>
        <end position="19"/>
    </location>
</feature>
<dbReference type="PROSITE" id="PS51257">
    <property type="entry name" value="PROKAR_LIPOPROTEIN"/>
    <property type="match status" value="1"/>
</dbReference>
<protein>
    <submittedName>
        <fullName evidence="2">DUF4197 domain-containing protein</fullName>
    </submittedName>
</protein>
<evidence type="ECO:0000256" key="1">
    <source>
        <dbReference type="SAM" id="SignalP"/>
    </source>
</evidence>
<accession>A0A2U2BC75</accession>
<organism evidence="2 3">
    <name type="scientific">Marinilabilia rubra</name>
    <dbReference type="NCBI Taxonomy" id="2162893"/>
    <lineage>
        <taxon>Bacteria</taxon>
        <taxon>Pseudomonadati</taxon>
        <taxon>Bacteroidota</taxon>
        <taxon>Bacteroidia</taxon>
        <taxon>Marinilabiliales</taxon>
        <taxon>Marinilabiliaceae</taxon>
        <taxon>Marinilabilia</taxon>
    </lineage>
</organism>
<name>A0A2U2BC75_9BACT</name>
<dbReference type="RefSeq" id="WP_109263041.1">
    <property type="nucleotide sequence ID" value="NZ_QEWP01000002.1"/>
</dbReference>
<feature type="chain" id="PRO_5015749617" evidence="1">
    <location>
        <begin position="20"/>
        <end position="244"/>
    </location>
</feature>
<dbReference type="AlphaFoldDB" id="A0A2U2BC75"/>
<evidence type="ECO:0000313" key="3">
    <source>
        <dbReference type="Proteomes" id="UP000244956"/>
    </source>
</evidence>
<gene>
    <name evidence="2" type="ORF">DDZ16_03485</name>
</gene>